<reference evidence="2" key="2">
    <citation type="journal article" date="2023" name="Int. J. Mol. Sci.">
        <title>De Novo Assembly and Annotation of 11 Diverse Shrub Willow (Salix) Genomes Reveals Novel Gene Organization in Sex-Linked Regions.</title>
        <authorList>
            <person name="Hyden B."/>
            <person name="Feng K."/>
            <person name="Yates T.B."/>
            <person name="Jawdy S."/>
            <person name="Cereghino C."/>
            <person name="Smart L.B."/>
            <person name="Muchero W."/>
        </authorList>
    </citation>
    <scope>NUCLEOTIDE SEQUENCE [LARGE SCALE GENOMIC DNA]</scope>
    <source>
        <tissue evidence="2">Shoot tip</tissue>
    </source>
</reference>
<dbReference type="OrthoDB" id="1932741at2759"/>
<dbReference type="PANTHER" id="PTHR33710">
    <property type="entry name" value="BNAC02G09200D PROTEIN"/>
    <property type="match status" value="1"/>
</dbReference>
<dbReference type="PANTHER" id="PTHR33710:SF71">
    <property type="entry name" value="ENDONUCLEASE_EXONUCLEASE_PHOSPHATASE DOMAIN-CONTAINING PROTEIN"/>
    <property type="match status" value="1"/>
</dbReference>
<dbReference type="Proteomes" id="UP001151529">
    <property type="component" value="Chromosome 7"/>
</dbReference>
<gene>
    <name evidence="2" type="ORF">OIU85_008808</name>
</gene>
<dbReference type="InterPro" id="IPR005135">
    <property type="entry name" value="Endo/exonuclease/phosphatase"/>
</dbReference>
<dbReference type="SUPFAM" id="SSF56219">
    <property type="entry name" value="DNase I-like"/>
    <property type="match status" value="1"/>
</dbReference>
<dbReference type="Gene3D" id="3.60.10.10">
    <property type="entry name" value="Endonuclease/exonuclease/phosphatase"/>
    <property type="match status" value="1"/>
</dbReference>
<dbReference type="InterPro" id="IPR036691">
    <property type="entry name" value="Endo/exonu/phosph_ase_sf"/>
</dbReference>
<keyword evidence="3" id="KW-1185">Reference proteome</keyword>
<sequence>MLMIAVGSWNIRGLNSQRKQMAVHQWVRKNKLDLFGILEPKVLASNLETITRNMDNQDWEYRSNIQAINPCRILVGWNPNKLLVDNVRSEEQWLTCEITNKITKDQFSVTFIYGYNSPTQRRNLWQYLRNISPGKANVPWLVMGDFNAPLRPEDRYGGDRRWLGHHEEFRSSINHAGLLQPSYTGVRLTWHNGQQGESIILRKLDWVFVNPHLLDKWQHAHAHFATRDHSDHSAMTFTLAGADRKRGGHFKFLNLWADRDNFMDIIRDNWDRHIQGSPMMRLSANLYQVKEILKKWHSRNTSQISKRVEGAQRNWDEAQILLDRNPSSMDKRDDERRCAAISSAEPIC</sequence>
<dbReference type="EMBL" id="JAPFFL010000014">
    <property type="protein sequence ID" value="KAJ6678255.1"/>
    <property type="molecule type" value="Genomic_DNA"/>
</dbReference>
<feature type="domain" description="Endonuclease/exonuclease/phosphatase" evidence="1">
    <location>
        <begin position="7"/>
        <end position="231"/>
    </location>
</feature>
<comment type="caution">
    <text evidence="2">The sequence shown here is derived from an EMBL/GenBank/DDBJ whole genome shotgun (WGS) entry which is preliminary data.</text>
</comment>
<proteinExistence type="predicted"/>
<dbReference type="GO" id="GO:0003824">
    <property type="term" value="F:catalytic activity"/>
    <property type="evidence" value="ECO:0007669"/>
    <property type="project" value="InterPro"/>
</dbReference>
<evidence type="ECO:0000259" key="1">
    <source>
        <dbReference type="Pfam" id="PF03372"/>
    </source>
</evidence>
<reference evidence="2" key="1">
    <citation type="submission" date="2022-11" db="EMBL/GenBank/DDBJ databases">
        <authorList>
            <person name="Hyden B.L."/>
            <person name="Feng K."/>
            <person name="Yates T."/>
            <person name="Jawdy S."/>
            <person name="Smart L.B."/>
            <person name="Muchero W."/>
        </authorList>
    </citation>
    <scope>NUCLEOTIDE SEQUENCE</scope>
    <source>
        <tissue evidence="2">Shoot tip</tissue>
    </source>
</reference>
<accession>A0A9Q0SIH7</accession>
<dbReference type="Pfam" id="PF03372">
    <property type="entry name" value="Exo_endo_phos"/>
    <property type="match status" value="1"/>
</dbReference>
<name>A0A9Q0SIH7_SALVM</name>
<protein>
    <recommendedName>
        <fullName evidence="1">Endonuclease/exonuclease/phosphatase domain-containing protein</fullName>
    </recommendedName>
</protein>
<dbReference type="AlphaFoldDB" id="A0A9Q0SIH7"/>
<evidence type="ECO:0000313" key="2">
    <source>
        <dbReference type="EMBL" id="KAJ6678255.1"/>
    </source>
</evidence>
<organism evidence="2 3">
    <name type="scientific">Salix viminalis</name>
    <name type="common">Common osier</name>
    <name type="synonym">Basket willow</name>
    <dbReference type="NCBI Taxonomy" id="40686"/>
    <lineage>
        <taxon>Eukaryota</taxon>
        <taxon>Viridiplantae</taxon>
        <taxon>Streptophyta</taxon>
        <taxon>Embryophyta</taxon>
        <taxon>Tracheophyta</taxon>
        <taxon>Spermatophyta</taxon>
        <taxon>Magnoliopsida</taxon>
        <taxon>eudicotyledons</taxon>
        <taxon>Gunneridae</taxon>
        <taxon>Pentapetalae</taxon>
        <taxon>rosids</taxon>
        <taxon>fabids</taxon>
        <taxon>Malpighiales</taxon>
        <taxon>Salicaceae</taxon>
        <taxon>Saliceae</taxon>
        <taxon>Salix</taxon>
    </lineage>
</organism>
<evidence type="ECO:0000313" key="3">
    <source>
        <dbReference type="Proteomes" id="UP001151529"/>
    </source>
</evidence>